<dbReference type="SUPFAM" id="SSF51445">
    <property type="entry name" value="(Trans)glycosidases"/>
    <property type="match status" value="1"/>
</dbReference>
<dbReference type="AlphaFoldDB" id="A0A7S3EEI8"/>
<feature type="domain" description="CBM20" evidence="11">
    <location>
        <begin position="155"/>
        <end position="280"/>
    </location>
</feature>
<dbReference type="InterPro" id="IPR003385">
    <property type="entry name" value="Glyco_hydro_77"/>
</dbReference>
<protein>
    <recommendedName>
        <fullName evidence="4">4-alpha-glucanotransferase</fullName>
        <ecNumber evidence="4">2.4.1.25</ecNumber>
    </recommendedName>
    <alternativeName>
        <fullName evidence="9">Amylomaltase</fullName>
    </alternativeName>
    <alternativeName>
        <fullName evidence="10">Disproportionating enzyme</fullName>
    </alternativeName>
</protein>
<gene>
    <name evidence="12" type="ORF">RMAR00112_LOCUS17176</name>
</gene>
<proteinExistence type="inferred from homology"/>
<keyword evidence="5" id="KW-0963">Cytoplasm</keyword>
<dbReference type="InterPro" id="IPR013784">
    <property type="entry name" value="Carb-bd-like_fold"/>
</dbReference>
<dbReference type="InterPro" id="IPR002044">
    <property type="entry name" value="CBM20"/>
</dbReference>
<evidence type="ECO:0000256" key="9">
    <source>
        <dbReference type="ARBA" id="ARBA00031423"/>
    </source>
</evidence>
<evidence type="ECO:0000256" key="5">
    <source>
        <dbReference type="ARBA" id="ARBA00022490"/>
    </source>
</evidence>
<dbReference type="Pfam" id="PF02446">
    <property type="entry name" value="Glyco_hydro_77"/>
    <property type="match status" value="1"/>
</dbReference>
<comment type="catalytic activity">
    <reaction evidence="1">
        <text>Transfers a segment of a (1-&gt;4)-alpha-D-glucan to a new position in an acceptor, which may be glucose or a (1-&gt;4)-alpha-D-glucan.</text>
        <dbReference type="EC" id="2.4.1.25"/>
    </reaction>
</comment>
<dbReference type="SUPFAM" id="SSF49452">
    <property type="entry name" value="Starch-binding domain-like"/>
    <property type="match status" value="2"/>
</dbReference>
<dbReference type="GO" id="GO:0005737">
    <property type="term" value="C:cytoplasm"/>
    <property type="evidence" value="ECO:0007669"/>
    <property type="project" value="UniProtKB-SubCell"/>
</dbReference>
<dbReference type="EMBL" id="HBHW01022420">
    <property type="protein sequence ID" value="CAE0049178.1"/>
    <property type="molecule type" value="Transcribed_RNA"/>
</dbReference>
<evidence type="ECO:0000256" key="10">
    <source>
        <dbReference type="ARBA" id="ARBA00031501"/>
    </source>
</evidence>
<evidence type="ECO:0000256" key="7">
    <source>
        <dbReference type="ARBA" id="ARBA00022679"/>
    </source>
</evidence>
<evidence type="ECO:0000256" key="8">
    <source>
        <dbReference type="ARBA" id="ARBA00023277"/>
    </source>
</evidence>
<dbReference type="SMART" id="SM01065">
    <property type="entry name" value="CBM_2"/>
    <property type="match status" value="2"/>
</dbReference>
<evidence type="ECO:0000256" key="3">
    <source>
        <dbReference type="ARBA" id="ARBA00005684"/>
    </source>
</evidence>
<evidence type="ECO:0000256" key="4">
    <source>
        <dbReference type="ARBA" id="ARBA00012560"/>
    </source>
</evidence>
<organism evidence="12">
    <name type="scientific">Rhodosorus marinus</name>
    <dbReference type="NCBI Taxonomy" id="101924"/>
    <lineage>
        <taxon>Eukaryota</taxon>
        <taxon>Rhodophyta</taxon>
        <taxon>Stylonematophyceae</taxon>
        <taxon>Stylonematales</taxon>
        <taxon>Stylonemataceae</taxon>
        <taxon>Rhodosorus</taxon>
    </lineage>
</organism>
<dbReference type="GO" id="GO:0005975">
    <property type="term" value="P:carbohydrate metabolic process"/>
    <property type="evidence" value="ECO:0007669"/>
    <property type="project" value="InterPro"/>
</dbReference>
<dbReference type="InterPro" id="IPR013783">
    <property type="entry name" value="Ig-like_fold"/>
</dbReference>
<accession>A0A7S3EEI8</accession>
<dbReference type="Gene3D" id="2.60.40.10">
    <property type="entry name" value="Immunoglobulins"/>
    <property type="match status" value="2"/>
</dbReference>
<dbReference type="Gene3D" id="3.20.20.80">
    <property type="entry name" value="Glycosidases"/>
    <property type="match status" value="2"/>
</dbReference>
<dbReference type="GO" id="GO:2001070">
    <property type="term" value="F:starch binding"/>
    <property type="evidence" value="ECO:0007669"/>
    <property type="project" value="InterPro"/>
</dbReference>
<keyword evidence="6" id="KW-0328">Glycosyltransferase</keyword>
<evidence type="ECO:0000256" key="1">
    <source>
        <dbReference type="ARBA" id="ARBA00000439"/>
    </source>
</evidence>
<evidence type="ECO:0000313" key="12">
    <source>
        <dbReference type="EMBL" id="CAE0049178.1"/>
    </source>
</evidence>
<evidence type="ECO:0000256" key="2">
    <source>
        <dbReference type="ARBA" id="ARBA00004496"/>
    </source>
</evidence>
<comment type="subcellular location">
    <subcellularLocation>
        <location evidence="2">Cytoplasm</location>
    </subcellularLocation>
</comment>
<dbReference type="InterPro" id="IPR017853">
    <property type="entry name" value="GH"/>
</dbReference>
<keyword evidence="8" id="KW-0119">Carbohydrate metabolism</keyword>
<dbReference type="PANTHER" id="PTHR32518:SF3">
    <property type="entry name" value="4-ALPHA-GLUCANOTRANSFERASE"/>
    <property type="match status" value="1"/>
</dbReference>
<dbReference type="Pfam" id="PF00686">
    <property type="entry name" value="CBM_20"/>
    <property type="match status" value="2"/>
</dbReference>
<keyword evidence="7" id="KW-0808">Transferase</keyword>
<evidence type="ECO:0000259" key="11">
    <source>
        <dbReference type="PROSITE" id="PS51166"/>
    </source>
</evidence>
<evidence type="ECO:0000256" key="6">
    <source>
        <dbReference type="ARBA" id="ARBA00022676"/>
    </source>
</evidence>
<sequence>MGSEEFGENLPAEVSVRFCVEFSAKPGQDVWVSGSNTQLGHFNANSAIKMAYEHPNLWTATVTVPFVKEPLRYKYLESQGNLISWEKGPERILEMELGSLENTFLLKDSFRLHPMPEHEIFASSAFRNVVFRREERKSLAITRAEESSAYYKAMVLGKDAVLLRLNVFAGRVKATDEVCIVGSLDELGGNNQAKAVPLSDSRAPFWTLTIPLHPNRMNFTYRMIIREKSDAKNVIVVEEGEERSFALSEVEQLILSKCSKPPIVFAGSSIDFRYARNWRGSGISVPVFSLRSKSSLGVGDFVDLKKIIDFCVKGGYQLLQLLPVHDTTVYNSWRDSYPYSIVSNFALHPQYLNIEAIGDLPGSVKDDLKKEKERLNALTQIDYEEVMAVKTRFLRKIYAGKKSEFLVSREFLDFFKENQSWLVPYALFKLFMEINGTADYERWGDRSSVRVKDMEVLAAPDTFHFDYIGMAYFVQFHLNKQLKEASRYAAVNEVVLKGDLPIGVNRYCTDTWVNPHLFRLHMRAGAPPDYFAENGQNWDFPTYNWDEMAKDNYAWWRSRLNNLSKYFHAYRIDHVLGFFRIWEIPERFTTGISGRFYKSVPITREELSKRGLWDMDRYFSPYVHDGILQQEFGNNAAQVRERFFEPTWGDRLKFKEEYNTERKIADELKLPDSAAPSELKKVEFLKQRLFMLMNNVLLLVDEEVPTEFHPRIGFHNQSTYKELSDEWRRQFNELHDEYFYHRQDELWRKEGMKKLPMLKSASNMLVCAEDLGMIPACVPDVIEETSIIGLRVQRMPSDNSEFSDPAGYPYATVATMSSHDTTTFRGWWEEELDPNQKDRYVKDILKLNKSAPQSCEPWLAEAALISHIESPSIWCIFPIQDVLAIDGKLRRKYASEERINCPENPQHYWRFRLHLDTETIVESDRFMRRCLDMNQKGMRGVAY</sequence>
<reference evidence="12" key="1">
    <citation type="submission" date="2021-01" db="EMBL/GenBank/DDBJ databases">
        <authorList>
            <person name="Corre E."/>
            <person name="Pelletier E."/>
            <person name="Niang G."/>
            <person name="Scheremetjew M."/>
            <person name="Finn R."/>
            <person name="Kale V."/>
            <person name="Holt S."/>
            <person name="Cochrane G."/>
            <person name="Meng A."/>
            <person name="Brown T."/>
            <person name="Cohen L."/>
        </authorList>
    </citation>
    <scope>NUCLEOTIDE SEQUENCE</scope>
    <source>
        <strain evidence="12">CCMP 769</strain>
    </source>
</reference>
<dbReference type="GO" id="GO:0004134">
    <property type="term" value="F:4-alpha-glucanotransferase activity"/>
    <property type="evidence" value="ECO:0007669"/>
    <property type="project" value="UniProtKB-EC"/>
</dbReference>
<feature type="domain" description="CBM20" evidence="11">
    <location>
        <begin position="8"/>
        <end position="112"/>
    </location>
</feature>
<dbReference type="EC" id="2.4.1.25" evidence="4"/>
<dbReference type="PANTHER" id="PTHR32518">
    <property type="match status" value="1"/>
</dbReference>
<dbReference type="PROSITE" id="PS51166">
    <property type="entry name" value="CBM20"/>
    <property type="match status" value="2"/>
</dbReference>
<comment type="similarity">
    <text evidence="3">Belongs to the disproportionating enzyme family.</text>
</comment>
<name>A0A7S3EEI8_9RHOD</name>